<evidence type="ECO:0000259" key="12">
    <source>
        <dbReference type="PROSITE" id="PS50103"/>
    </source>
</evidence>
<evidence type="ECO:0000256" key="3">
    <source>
        <dbReference type="ARBA" id="ARBA00022679"/>
    </source>
</evidence>
<dbReference type="CDD" id="cd20335">
    <property type="entry name" value="BRcat_RBR"/>
    <property type="match status" value="1"/>
</dbReference>
<feature type="domain" description="C3H1-type" evidence="12">
    <location>
        <begin position="9"/>
        <end position="37"/>
    </location>
</feature>
<dbReference type="EC" id="2.3.2.31" evidence="2"/>
<dbReference type="Gene3D" id="3.30.40.10">
    <property type="entry name" value="Zinc/RING finger domain, C3HC4 (zinc finger)"/>
    <property type="match status" value="1"/>
</dbReference>
<dbReference type="PROSITE" id="PS50089">
    <property type="entry name" value="ZF_RING_2"/>
    <property type="match status" value="1"/>
</dbReference>
<evidence type="ECO:0000256" key="8">
    <source>
        <dbReference type="ARBA" id="ARBA00022833"/>
    </source>
</evidence>
<feature type="compositionally biased region" description="Basic and acidic residues" evidence="10">
    <location>
        <begin position="996"/>
        <end position="1014"/>
    </location>
</feature>
<dbReference type="CDD" id="cd22585">
    <property type="entry name" value="Rcat_RBR_DEAH12-like"/>
    <property type="match status" value="1"/>
</dbReference>
<keyword evidence="6 9" id="KW-0863">Zinc-finger</keyword>
<dbReference type="Pfam" id="PF01485">
    <property type="entry name" value="IBR"/>
    <property type="match status" value="1"/>
</dbReference>
<keyword evidence="15" id="KW-1185">Reference proteome</keyword>
<keyword evidence="8 9" id="KW-0862">Zinc</keyword>
<evidence type="ECO:0000256" key="1">
    <source>
        <dbReference type="ARBA" id="ARBA00001798"/>
    </source>
</evidence>
<dbReference type="SUPFAM" id="SSF57850">
    <property type="entry name" value="RING/U-box"/>
    <property type="match status" value="3"/>
</dbReference>
<evidence type="ECO:0000256" key="2">
    <source>
        <dbReference type="ARBA" id="ARBA00012251"/>
    </source>
</evidence>
<feature type="domain" description="RING-type" evidence="13">
    <location>
        <begin position="716"/>
        <end position="920"/>
    </location>
</feature>
<keyword evidence="5" id="KW-0677">Repeat</keyword>
<evidence type="ECO:0000313" key="15">
    <source>
        <dbReference type="Proteomes" id="UP000521872"/>
    </source>
</evidence>
<dbReference type="PANTHER" id="PTHR11685">
    <property type="entry name" value="RBR FAMILY RING FINGER AND IBR DOMAIN-CONTAINING"/>
    <property type="match status" value="1"/>
</dbReference>
<dbReference type="InterPro" id="IPR044066">
    <property type="entry name" value="TRIAD_supradom"/>
</dbReference>
<evidence type="ECO:0000256" key="6">
    <source>
        <dbReference type="ARBA" id="ARBA00022771"/>
    </source>
</evidence>
<evidence type="ECO:0000256" key="9">
    <source>
        <dbReference type="PROSITE-ProRule" id="PRU00723"/>
    </source>
</evidence>
<evidence type="ECO:0000259" key="11">
    <source>
        <dbReference type="PROSITE" id="PS50089"/>
    </source>
</evidence>
<dbReference type="InterPro" id="IPR041367">
    <property type="entry name" value="Znf-CCCH_4"/>
</dbReference>
<dbReference type="InterPro" id="IPR001841">
    <property type="entry name" value="Znf_RING"/>
</dbReference>
<accession>A0A8H4QJ54</accession>
<dbReference type="Gene3D" id="6.10.250.3220">
    <property type="match status" value="1"/>
</dbReference>
<dbReference type="InterPro" id="IPR013083">
    <property type="entry name" value="Znf_RING/FYVE/PHD"/>
</dbReference>
<dbReference type="SMART" id="SM00356">
    <property type="entry name" value="ZnF_C3H1"/>
    <property type="match status" value="2"/>
</dbReference>
<proteinExistence type="predicted"/>
<dbReference type="GO" id="GO:0016567">
    <property type="term" value="P:protein ubiquitination"/>
    <property type="evidence" value="ECO:0007669"/>
    <property type="project" value="InterPro"/>
</dbReference>
<protein>
    <recommendedName>
        <fullName evidence="2">RBR-type E3 ubiquitin transferase</fullName>
        <ecNumber evidence="2">2.3.2.31</ecNumber>
    </recommendedName>
</protein>
<gene>
    <name evidence="14" type="ORF">D9613_007261</name>
</gene>
<evidence type="ECO:0000259" key="13">
    <source>
        <dbReference type="PROSITE" id="PS51873"/>
    </source>
</evidence>
<dbReference type="Proteomes" id="UP000521872">
    <property type="component" value="Unassembled WGS sequence"/>
</dbReference>
<dbReference type="InterPro" id="IPR002867">
    <property type="entry name" value="IBR_dom"/>
</dbReference>
<organism evidence="14 15">
    <name type="scientific">Agrocybe pediades</name>
    <dbReference type="NCBI Taxonomy" id="84607"/>
    <lineage>
        <taxon>Eukaryota</taxon>
        <taxon>Fungi</taxon>
        <taxon>Dikarya</taxon>
        <taxon>Basidiomycota</taxon>
        <taxon>Agaricomycotina</taxon>
        <taxon>Agaricomycetes</taxon>
        <taxon>Agaricomycetidae</taxon>
        <taxon>Agaricales</taxon>
        <taxon>Agaricineae</taxon>
        <taxon>Strophariaceae</taxon>
        <taxon>Agrocybe</taxon>
    </lineage>
</organism>
<dbReference type="PROSITE" id="PS00518">
    <property type="entry name" value="ZF_RING_1"/>
    <property type="match status" value="1"/>
</dbReference>
<feature type="compositionally biased region" description="Low complexity" evidence="10">
    <location>
        <begin position="1021"/>
        <end position="1034"/>
    </location>
</feature>
<dbReference type="Pfam" id="PF18044">
    <property type="entry name" value="zf-CCCH_4"/>
    <property type="match status" value="1"/>
</dbReference>
<dbReference type="SUPFAM" id="SSF90229">
    <property type="entry name" value="CCCH zinc finger"/>
    <property type="match status" value="2"/>
</dbReference>
<dbReference type="PROSITE" id="PS51873">
    <property type="entry name" value="TRIAD"/>
    <property type="match status" value="1"/>
</dbReference>
<keyword evidence="7" id="KW-0833">Ubl conjugation pathway</keyword>
<feature type="zinc finger region" description="C3H1-type" evidence="9">
    <location>
        <begin position="81"/>
        <end position="109"/>
    </location>
</feature>
<evidence type="ECO:0000313" key="14">
    <source>
        <dbReference type="EMBL" id="KAF4611302.1"/>
    </source>
</evidence>
<dbReference type="Gene3D" id="2.30.30.1190">
    <property type="match status" value="1"/>
</dbReference>
<feature type="region of interest" description="Disordered" evidence="10">
    <location>
        <begin position="115"/>
        <end position="204"/>
    </location>
</feature>
<name>A0A8H4QJ54_9AGAR</name>
<dbReference type="SMART" id="SM00647">
    <property type="entry name" value="IBR"/>
    <property type="match status" value="1"/>
</dbReference>
<feature type="domain" description="RING-type" evidence="11">
    <location>
        <begin position="720"/>
        <end position="761"/>
    </location>
</feature>
<dbReference type="InterPro" id="IPR000571">
    <property type="entry name" value="Znf_CCCH"/>
</dbReference>
<reference evidence="14 15" key="1">
    <citation type="submission" date="2019-12" db="EMBL/GenBank/DDBJ databases">
        <authorList>
            <person name="Floudas D."/>
            <person name="Bentzer J."/>
            <person name="Ahren D."/>
            <person name="Johansson T."/>
            <person name="Persson P."/>
            <person name="Tunlid A."/>
        </authorList>
    </citation>
    <scope>NUCLEOTIDE SEQUENCE [LARGE SCALE GENOMIC DNA]</scope>
    <source>
        <strain evidence="14 15">CBS 102.39</strain>
    </source>
</reference>
<evidence type="ECO:0000256" key="4">
    <source>
        <dbReference type="ARBA" id="ARBA00022723"/>
    </source>
</evidence>
<dbReference type="Pfam" id="PF00642">
    <property type="entry name" value="zf-CCCH"/>
    <property type="match status" value="1"/>
</dbReference>
<dbReference type="InterPro" id="IPR017907">
    <property type="entry name" value="Znf_RING_CS"/>
</dbReference>
<feature type="domain" description="C3H1-type" evidence="12">
    <location>
        <begin position="81"/>
        <end position="109"/>
    </location>
</feature>
<comment type="catalytic activity">
    <reaction evidence="1">
        <text>[E2 ubiquitin-conjugating enzyme]-S-ubiquitinyl-L-cysteine + [acceptor protein]-L-lysine = [E2 ubiquitin-conjugating enzyme]-L-cysteine + [acceptor protein]-N(6)-ubiquitinyl-L-lysine.</text>
        <dbReference type="EC" id="2.3.2.31"/>
    </reaction>
</comment>
<feature type="compositionally biased region" description="Basic and acidic residues" evidence="10">
    <location>
        <begin position="37"/>
        <end position="62"/>
    </location>
</feature>
<feature type="compositionally biased region" description="Basic and acidic residues" evidence="10">
    <location>
        <begin position="168"/>
        <end position="204"/>
    </location>
</feature>
<dbReference type="Gene3D" id="1.20.120.1750">
    <property type="match status" value="1"/>
</dbReference>
<sequence length="1376" mass="156006">MATFTNEVWSSQKSCRTWAAQGRCRFGSNCKFSHEQGVERPRLVSSEERNNADEHHTEHTHNLQEPSASASPVSPPTMHNSTNKAICRDWRAKRQCPRGVQCRFSHEIAPVGKSLRKENHSISAGGRVTDSTFKGKHRADRRVDLRLQEQPATLEIPGEPDQANTGPEEERAKRAQAEKGEKERRDKQERLAREAAAKEVREKRREQQAREAAVIEQHVVLDSSLVTFSAGLEILHVIPGFNLRKITIKNLPADARRQEIADIFLPHVPQARDFCITQFPNAASPNAIVLVDEEFGQAIAAGLEEADFRGVALDFTMNESATGTEMGEAAARQPVILVSWDAPSDTIIATYASMEEAREKVRTLNMKNWKGRQLRVFMNQPPPRAVGLRSYHFNPPSIKILGLPHVTVLDDELFEFLGSTNVRTLRSTNFDFPDSFDIIRQRLLTCNGVQMDTYEVVDNGKRGEARVKVQFAEWEDAKSAHTVVLCMSSGPPKFRPWVPQQPLRYTIKIPRQQYDAQKRQWDELSEKKKDVDAYVQAKIGARGDVFVQVLGQDKKAIGALKVRVERMVTGEKLDATCWHSSFMSGEGRRFLNRLFEEKRVVIRHDFKSKSLRAYGEPRMIEEVREMVQEEVERLSQSEITRDIFGRGSVGFFVREGLGKLTELLGEGNVNLDLTSRPCKIKVKGGDEAKHHLQRLIDESRAKAFYLEETSLSDSSTTETCPICMDEVSNAEELGCGHTYCSGCLKLFLISAADGKKFPITCIANDSSCNVPLSIPFIKRFLPMHAFQGLVEAVFLSYLDQHAQEFKYCTTPDCKQIYRHRTGATILKCPSCFSTICAACDREAHEGMSCEERELHAQDKALAAQGYKKCPECKVWIEKIAGCNHMSCRCGAHICWKCMGVFPAGEIYRHMSAAHGGFFDNEPPAFNPANDANFLVEQVRALNEIERRRNAIPHNDLFGEMPPRIPPERAPAPIARDYAQFTAAQARALNEFERQRDARARAQDHTRNTPARHPEIGGAGNQGEQVQQQQRAQRALQQIIAEREREQRRIDEARRRQVQLERQNLEARIAAEEELGRLRRERGFLNNCVRTIKQRNGPCGPSRIKPDKSLPLIIPALTNLVDPVIKNIRFSHLQYPSKQSILSKCRSLRSLTLLNLRVVPFEILDHLQCLERLHIDYVGFEKDNDDDDKRITLKTPPSQIKHMKLGEADVQGDIGTICTFFVQEPFGVKHLESLSITINRRIRWEGFGPSNFEAARLLIRRNAESLKVLDVTITEISVPAILLPNPDEPVFDVSKMPQLEEWNLGGVICGGDRSNDDTSPTVKLDWIFKHLEAIPTDRKFKRITLRPIIHRKFLTNDGLNVDVEDLAYFERLVMNKV</sequence>
<dbReference type="EMBL" id="JAACJL010000058">
    <property type="protein sequence ID" value="KAF4611302.1"/>
    <property type="molecule type" value="Genomic_DNA"/>
</dbReference>
<dbReference type="PROSITE" id="PS50103">
    <property type="entry name" value="ZF_C3H1"/>
    <property type="match status" value="2"/>
</dbReference>
<feature type="region of interest" description="Disordered" evidence="10">
    <location>
        <begin position="996"/>
        <end position="1034"/>
    </location>
</feature>
<evidence type="ECO:0000256" key="10">
    <source>
        <dbReference type="SAM" id="MobiDB-lite"/>
    </source>
</evidence>
<dbReference type="GO" id="GO:0061630">
    <property type="term" value="F:ubiquitin protein ligase activity"/>
    <property type="evidence" value="ECO:0007669"/>
    <property type="project" value="UniProtKB-EC"/>
</dbReference>
<dbReference type="InterPro" id="IPR031127">
    <property type="entry name" value="E3_UB_ligase_RBR"/>
</dbReference>
<keyword evidence="3" id="KW-0808">Transferase</keyword>
<dbReference type="Pfam" id="PF13445">
    <property type="entry name" value="zf-RING_UBOX"/>
    <property type="match status" value="1"/>
</dbReference>
<dbReference type="InterPro" id="IPR027370">
    <property type="entry name" value="Znf-RING_euk"/>
</dbReference>
<feature type="zinc finger region" description="C3H1-type" evidence="9">
    <location>
        <begin position="9"/>
        <end position="37"/>
    </location>
</feature>
<comment type="caution">
    <text evidence="14">The sequence shown here is derived from an EMBL/GenBank/DDBJ whole genome shotgun (WGS) entry which is preliminary data.</text>
</comment>
<evidence type="ECO:0000256" key="5">
    <source>
        <dbReference type="ARBA" id="ARBA00022737"/>
    </source>
</evidence>
<keyword evidence="4 9" id="KW-0479">Metal-binding</keyword>
<evidence type="ECO:0000256" key="7">
    <source>
        <dbReference type="ARBA" id="ARBA00022786"/>
    </source>
</evidence>
<feature type="region of interest" description="Disordered" evidence="10">
    <location>
        <begin position="37"/>
        <end position="82"/>
    </location>
</feature>
<dbReference type="InterPro" id="IPR036855">
    <property type="entry name" value="Znf_CCCH_sf"/>
</dbReference>
<dbReference type="GO" id="GO:0008270">
    <property type="term" value="F:zinc ion binding"/>
    <property type="evidence" value="ECO:0007669"/>
    <property type="project" value="UniProtKB-KW"/>
</dbReference>
<dbReference type="Pfam" id="PF26200">
    <property type="entry name" value="Rcat_RNF216"/>
    <property type="match status" value="1"/>
</dbReference>